<dbReference type="Proteomes" id="UP000054011">
    <property type="component" value="Unassembled WGS sequence"/>
</dbReference>
<dbReference type="AlphaFoldDB" id="A0A117IV82"/>
<keyword evidence="2" id="KW-1185">Reference proteome</keyword>
<dbReference type="EMBL" id="LNSV01000078">
    <property type="protein sequence ID" value="KUH36397.1"/>
    <property type="molecule type" value="Genomic_DNA"/>
</dbReference>
<evidence type="ECO:0000313" key="2">
    <source>
        <dbReference type="Proteomes" id="UP000054011"/>
    </source>
</evidence>
<name>A0A117IV82_9ACTN</name>
<gene>
    <name evidence="1" type="ORF">ATE80_23780</name>
</gene>
<proteinExistence type="predicted"/>
<comment type="caution">
    <text evidence="1">The sequence shown here is derived from an EMBL/GenBank/DDBJ whole genome shotgun (WGS) entry which is preliminary data.</text>
</comment>
<evidence type="ECO:0000313" key="1">
    <source>
        <dbReference type="EMBL" id="KUH36397.1"/>
    </source>
</evidence>
<sequence length="144" mass="15446">MTTSSESHRGLSAADLLSCDTLRVSYPATDQLSSPERAFMINATEIDILPGVWGDLDEPLVSEPASALVPILLPLVDRGWIEVCRVVPWTAPDGTLGEQPGPPIPKEDLPAVLADAENWEYPPSGTWLGCLTLTLTEAGQSIPR</sequence>
<organism evidence="1 2">
    <name type="scientific">Streptomyces kanasensis</name>
    <dbReference type="NCBI Taxonomy" id="936756"/>
    <lineage>
        <taxon>Bacteria</taxon>
        <taxon>Bacillati</taxon>
        <taxon>Actinomycetota</taxon>
        <taxon>Actinomycetes</taxon>
        <taxon>Kitasatosporales</taxon>
        <taxon>Streptomycetaceae</taxon>
        <taxon>Streptomyces</taxon>
    </lineage>
</organism>
<accession>A0A117IV82</accession>
<reference evidence="1 2" key="1">
    <citation type="submission" date="2015-11" db="EMBL/GenBank/DDBJ databases">
        <title>Genome-wide analysis reveals the secondary metabolome in Streptomyces kanasensis ZX01.</title>
        <authorList>
            <person name="Zhang G."/>
            <person name="Han L."/>
            <person name="Feng J."/>
            <person name="Zhang X."/>
        </authorList>
    </citation>
    <scope>NUCLEOTIDE SEQUENCE [LARGE SCALE GENOMIC DNA]</scope>
    <source>
        <strain evidence="1 2">ZX01</strain>
    </source>
</reference>
<dbReference type="STRING" id="936756.ATE80_23780"/>
<protein>
    <submittedName>
        <fullName evidence="1">Uncharacterized protein</fullName>
    </submittedName>
</protein>